<protein>
    <recommendedName>
        <fullName evidence="5">Probable periplasmic serine endoprotease DegP-like</fullName>
        <ecNumber evidence="4">3.4.21.107</ecNumber>
    </recommendedName>
    <alternativeName>
        <fullName evidence="13">Protease Do</fullName>
    </alternativeName>
</protein>
<accession>A0AAX1UFI0</accession>
<dbReference type="PRINTS" id="PR00834">
    <property type="entry name" value="PROTEASES2C"/>
</dbReference>
<evidence type="ECO:0000256" key="7">
    <source>
        <dbReference type="ARBA" id="ARBA00022729"/>
    </source>
</evidence>
<dbReference type="PANTHER" id="PTHR22939:SF129">
    <property type="entry name" value="SERINE PROTEASE HTRA2, MITOCHONDRIAL"/>
    <property type="match status" value="1"/>
</dbReference>
<dbReference type="InterPro" id="IPR011782">
    <property type="entry name" value="Pept_S1C_Do"/>
</dbReference>
<name>A0AAX1UFI0_CERSP</name>
<evidence type="ECO:0000313" key="17">
    <source>
        <dbReference type="EMBL" id="RHZ91073.1"/>
    </source>
</evidence>
<feature type="active site" description="Charge relay system" evidence="14">
    <location>
        <position position="120"/>
    </location>
</feature>
<gene>
    <name evidence="17" type="ORF">D1114_21125</name>
</gene>
<dbReference type="InterPro" id="IPR001940">
    <property type="entry name" value="Peptidase_S1C"/>
</dbReference>
<dbReference type="PANTHER" id="PTHR22939">
    <property type="entry name" value="SERINE PROTEASE FAMILY S1C HTRA-RELATED"/>
    <property type="match status" value="1"/>
</dbReference>
<keyword evidence="6" id="KW-0645">Protease</keyword>
<proteinExistence type="inferred from homology"/>
<evidence type="ECO:0000256" key="3">
    <source>
        <dbReference type="ARBA" id="ARBA00010541"/>
    </source>
</evidence>
<feature type="binding site" evidence="15">
    <location>
        <position position="120"/>
    </location>
    <ligand>
        <name>substrate</name>
    </ligand>
</feature>
<comment type="caution">
    <text evidence="17">The sequence shown here is derived from an EMBL/GenBank/DDBJ whole genome shotgun (WGS) entry which is preliminary data.</text>
</comment>
<dbReference type="FunFam" id="2.40.10.120:FF:000007">
    <property type="entry name" value="Periplasmic serine endoprotease DegP-like"/>
    <property type="match status" value="1"/>
</dbReference>
<evidence type="ECO:0000256" key="13">
    <source>
        <dbReference type="ARBA" id="ARBA00032850"/>
    </source>
</evidence>
<keyword evidence="12" id="KW-0346">Stress response</keyword>
<dbReference type="Proteomes" id="UP000266305">
    <property type="component" value="Unassembled WGS sequence"/>
</dbReference>
<evidence type="ECO:0000256" key="6">
    <source>
        <dbReference type="ARBA" id="ARBA00022670"/>
    </source>
</evidence>
<dbReference type="RefSeq" id="WP_002723857.1">
    <property type="nucleotide sequence ID" value="NZ_JBAJNC010000002.1"/>
</dbReference>
<evidence type="ECO:0000256" key="8">
    <source>
        <dbReference type="ARBA" id="ARBA00022737"/>
    </source>
</evidence>
<evidence type="ECO:0000256" key="10">
    <source>
        <dbReference type="ARBA" id="ARBA00022801"/>
    </source>
</evidence>
<organism evidence="17 18">
    <name type="scientific">Cereibacter sphaeroides</name>
    <name type="common">Rhodobacter sphaeroides</name>
    <dbReference type="NCBI Taxonomy" id="1063"/>
    <lineage>
        <taxon>Bacteria</taxon>
        <taxon>Pseudomonadati</taxon>
        <taxon>Pseudomonadota</taxon>
        <taxon>Alphaproteobacteria</taxon>
        <taxon>Rhodobacterales</taxon>
        <taxon>Paracoccaceae</taxon>
        <taxon>Cereibacter</taxon>
    </lineage>
</organism>
<comment type="catalytic activity">
    <reaction evidence="1">
        <text>Acts on substrates that are at least partially unfolded. The cleavage site P1 residue is normally between a pair of hydrophobic residues, such as Val-|-Val.</text>
        <dbReference type="EC" id="3.4.21.107"/>
    </reaction>
</comment>
<feature type="active site" description="Charge relay system" evidence="14">
    <location>
        <position position="224"/>
    </location>
</feature>
<feature type="binding site" evidence="15">
    <location>
        <begin position="222"/>
        <end position="224"/>
    </location>
    <ligand>
        <name>substrate</name>
    </ligand>
</feature>
<evidence type="ECO:0000259" key="16">
    <source>
        <dbReference type="PROSITE" id="PS50106"/>
    </source>
</evidence>
<feature type="domain" description="PDZ" evidence="16">
    <location>
        <begin position="377"/>
        <end position="445"/>
    </location>
</feature>
<dbReference type="NCBIfam" id="TIGR02037">
    <property type="entry name" value="degP_htrA_DO"/>
    <property type="match status" value="1"/>
</dbReference>
<feature type="active site" description="Charge relay system" evidence="14">
    <location>
        <position position="150"/>
    </location>
</feature>
<dbReference type="GO" id="GO:0042597">
    <property type="term" value="C:periplasmic space"/>
    <property type="evidence" value="ECO:0007669"/>
    <property type="project" value="UniProtKB-SubCell"/>
</dbReference>
<dbReference type="Pfam" id="PF13180">
    <property type="entry name" value="PDZ_2"/>
    <property type="match status" value="2"/>
</dbReference>
<evidence type="ECO:0000256" key="5">
    <source>
        <dbReference type="ARBA" id="ARBA00013958"/>
    </source>
</evidence>
<keyword evidence="9" id="KW-0574">Periplasm</keyword>
<dbReference type="GO" id="GO:0006508">
    <property type="term" value="P:proteolysis"/>
    <property type="evidence" value="ECO:0007669"/>
    <property type="project" value="UniProtKB-KW"/>
</dbReference>
<comment type="subcellular location">
    <subcellularLocation>
        <location evidence="2">Periplasm</location>
    </subcellularLocation>
</comment>
<comment type="similarity">
    <text evidence="3">Belongs to the peptidase S1C family.</text>
</comment>
<evidence type="ECO:0000256" key="4">
    <source>
        <dbReference type="ARBA" id="ARBA00013035"/>
    </source>
</evidence>
<dbReference type="Gene3D" id="2.30.42.10">
    <property type="match status" value="2"/>
</dbReference>
<dbReference type="InterPro" id="IPR001478">
    <property type="entry name" value="PDZ"/>
</dbReference>
<evidence type="ECO:0000256" key="12">
    <source>
        <dbReference type="ARBA" id="ARBA00023016"/>
    </source>
</evidence>
<feature type="domain" description="PDZ" evidence="16">
    <location>
        <begin position="263"/>
        <end position="345"/>
    </location>
</feature>
<dbReference type="PROSITE" id="PS50106">
    <property type="entry name" value="PDZ"/>
    <property type="match status" value="2"/>
</dbReference>
<evidence type="ECO:0000256" key="2">
    <source>
        <dbReference type="ARBA" id="ARBA00004418"/>
    </source>
</evidence>
<dbReference type="Pfam" id="PF13365">
    <property type="entry name" value="Trypsin_2"/>
    <property type="match status" value="1"/>
</dbReference>
<dbReference type="GO" id="GO:0004252">
    <property type="term" value="F:serine-type endopeptidase activity"/>
    <property type="evidence" value="ECO:0007669"/>
    <property type="project" value="InterPro"/>
</dbReference>
<dbReference type="CDD" id="cd10839">
    <property type="entry name" value="cpPDZ1_DegP-like"/>
    <property type="match status" value="1"/>
</dbReference>
<keyword evidence="11" id="KW-0720">Serine protease</keyword>
<evidence type="ECO:0000256" key="9">
    <source>
        <dbReference type="ARBA" id="ARBA00022764"/>
    </source>
</evidence>
<dbReference type="AlphaFoldDB" id="A0AAX1UFI0"/>
<keyword evidence="7" id="KW-0732">Signal</keyword>
<dbReference type="SUPFAM" id="SSF50494">
    <property type="entry name" value="Trypsin-like serine proteases"/>
    <property type="match status" value="1"/>
</dbReference>
<reference evidence="17 18" key="1">
    <citation type="submission" date="2018-08" db="EMBL/GenBank/DDBJ databases">
        <title>Draft genome sequence of Rhodobacter sphaeroides FY.</title>
        <authorList>
            <person name="Rayyan A."/>
            <person name="Meyer T.E."/>
            <person name="Kyndt J.A."/>
        </authorList>
    </citation>
    <scope>NUCLEOTIDE SEQUENCE [LARGE SCALE GENOMIC DNA]</scope>
    <source>
        <strain evidence="17 18">FY</strain>
    </source>
</reference>
<dbReference type="InterPro" id="IPR036034">
    <property type="entry name" value="PDZ_sf"/>
</dbReference>
<dbReference type="Gene3D" id="2.40.10.120">
    <property type="match status" value="1"/>
</dbReference>
<evidence type="ECO:0000313" key="18">
    <source>
        <dbReference type="Proteomes" id="UP000266305"/>
    </source>
</evidence>
<keyword evidence="10" id="KW-0378">Hydrolase</keyword>
<dbReference type="EMBL" id="QWGP01000039">
    <property type="protein sequence ID" value="RHZ91073.1"/>
    <property type="molecule type" value="Genomic_DNA"/>
</dbReference>
<evidence type="ECO:0000256" key="14">
    <source>
        <dbReference type="PIRSR" id="PIRSR611782-1"/>
    </source>
</evidence>
<keyword evidence="8" id="KW-0677">Repeat</keyword>
<evidence type="ECO:0000256" key="11">
    <source>
        <dbReference type="ARBA" id="ARBA00022825"/>
    </source>
</evidence>
<sequence>MPMPTPRSSLKAVLIASTLITAGVAGTALPPTAARAEVPMQGYADLVARVSPAVVFIEVTAKSKESTPMAGSPFEEFLRRFGEIDPQFRMPQAPEGGQVMHGLGSGFLISQDGIIVTNNHVVENATDMKVKLEDGREFKAEVVGTDPMTDIAVIRLKDAKDLPFVELGDSEKLRVGDAVVAVGNPFGLGGTVTSGIVSAMGRNINSGPYDDYIQTDAAINRGNSGGPLFDTEGKVVGMNTAIFSPSGGSVGIGFSIPANTVKDVVAQLQDKGSVSRGWLGVTVQGMTPEIAQAMGLEGRDGALVAEVQQGSPADEGGLESGDVITAVNGQELTERASLPRLIAAIPNGEKAQLTVQRDGRQQEMTVTIGELTPDRAQVASAESPEGLGGPLGIEVQPLEPALARQLGLPDGASGVVVTAVDPSGPNADRLAPGDVIQEAAGRPVETPRDLASAMREARGKGVMLMKVLRQGNPVYVGAEVASS</sequence>
<evidence type="ECO:0000256" key="15">
    <source>
        <dbReference type="PIRSR" id="PIRSR611782-2"/>
    </source>
</evidence>
<evidence type="ECO:0000256" key="1">
    <source>
        <dbReference type="ARBA" id="ARBA00001772"/>
    </source>
</evidence>
<feature type="binding site" evidence="15">
    <location>
        <position position="150"/>
    </location>
    <ligand>
        <name>substrate</name>
    </ligand>
</feature>
<dbReference type="SUPFAM" id="SSF50156">
    <property type="entry name" value="PDZ domain-like"/>
    <property type="match status" value="2"/>
</dbReference>
<dbReference type="SMART" id="SM00228">
    <property type="entry name" value="PDZ"/>
    <property type="match status" value="2"/>
</dbReference>
<dbReference type="EC" id="3.4.21.107" evidence="4"/>
<dbReference type="InterPro" id="IPR009003">
    <property type="entry name" value="Peptidase_S1_PA"/>
</dbReference>